<dbReference type="SUPFAM" id="SSF51161">
    <property type="entry name" value="Trimeric LpxA-like enzymes"/>
    <property type="match status" value="1"/>
</dbReference>
<evidence type="ECO:0000256" key="1">
    <source>
        <dbReference type="ARBA" id="ARBA00007274"/>
    </source>
</evidence>
<name>A0A1B7XDI4_9BACT</name>
<sequence length="206" mass="23488">MNATVEQSSSAPLIHPEASIVDCTLGKWTDIAARTKLMECIIDDYSYVMNDCDLIYTRVGKFCSIASHVRVNPSNHPYWRASQHHFTYRASFYHMGKNDEQLFEWRRENAVTIGHDVWLGHGAVILPGNTVGTGAIVGAGAIVTKDIQPYSIVVGNPATHLRYRFSHSVQEKLFEIAWWDWDHLRLQAALRDFQQLSVEEFIEKHS</sequence>
<organism evidence="2 3">
    <name type="scientific">Halodesulfovibrio spirochaetisodalis</name>
    <dbReference type="NCBI Taxonomy" id="1560234"/>
    <lineage>
        <taxon>Bacteria</taxon>
        <taxon>Pseudomonadati</taxon>
        <taxon>Thermodesulfobacteriota</taxon>
        <taxon>Desulfovibrionia</taxon>
        <taxon>Desulfovibrionales</taxon>
        <taxon>Desulfovibrionaceae</taxon>
        <taxon>Halodesulfovibrio</taxon>
    </lineage>
</organism>
<comment type="similarity">
    <text evidence="1">Belongs to the transferase hexapeptide repeat family.</text>
</comment>
<dbReference type="PANTHER" id="PTHR43300:SF11">
    <property type="entry name" value="ACETYLTRANSFERASE RV3034C-RELATED"/>
    <property type="match status" value="1"/>
</dbReference>
<dbReference type="RefSeq" id="WP_066854383.1">
    <property type="nucleotide sequence ID" value="NZ_JXMS01000011.1"/>
</dbReference>
<dbReference type="InterPro" id="IPR050179">
    <property type="entry name" value="Trans_hexapeptide_repeat"/>
</dbReference>
<accession>A0A1B7XDI4</accession>
<dbReference type="InterPro" id="IPR011004">
    <property type="entry name" value="Trimer_LpxA-like_sf"/>
</dbReference>
<evidence type="ECO:0000313" key="3">
    <source>
        <dbReference type="Proteomes" id="UP000091979"/>
    </source>
</evidence>
<dbReference type="NCBIfam" id="TIGR03308">
    <property type="entry name" value="phn_thr-fam"/>
    <property type="match status" value="1"/>
</dbReference>
<dbReference type="Gene3D" id="2.160.10.10">
    <property type="entry name" value="Hexapeptide repeat proteins"/>
    <property type="match status" value="1"/>
</dbReference>
<protein>
    <recommendedName>
        <fullName evidence="4">Chloramphenicol acetyltransferase</fullName>
    </recommendedName>
</protein>
<dbReference type="EMBL" id="JXMS01000011">
    <property type="protein sequence ID" value="OBQ52127.1"/>
    <property type="molecule type" value="Genomic_DNA"/>
</dbReference>
<proteinExistence type="inferred from homology"/>
<evidence type="ECO:0008006" key="4">
    <source>
        <dbReference type="Google" id="ProtNLM"/>
    </source>
</evidence>
<reference evidence="2 3" key="1">
    <citation type="submission" date="2015-01" db="EMBL/GenBank/DDBJ databases">
        <title>Desulfovibrio sp. JC271 draft genome sequence.</title>
        <authorList>
            <person name="Shivani Y."/>
            <person name="Subhash Y."/>
            <person name="Sasikala C."/>
            <person name="Ramana C.V."/>
        </authorList>
    </citation>
    <scope>NUCLEOTIDE SEQUENCE [LARGE SCALE GENOMIC DNA]</scope>
    <source>
        <strain evidence="2 3">JC271</strain>
    </source>
</reference>
<dbReference type="AlphaFoldDB" id="A0A1B7XDI4"/>
<dbReference type="Proteomes" id="UP000091979">
    <property type="component" value="Unassembled WGS sequence"/>
</dbReference>
<gene>
    <name evidence="2" type="ORF">SP90_08075</name>
</gene>
<keyword evidence="3" id="KW-1185">Reference proteome</keyword>
<dbReference type="OrthoDB" id="272049at2"/>
<dbReference type="STRING" id="1560234.SP90_08075"/>
<dbReference type="CDD" id="cd03349">
    <property type="entry name" value="LbH_XAT"/>
    <property type="match status" value="1"/>
</dbReference>
<dbReference type="PANTHER" id="PTHR43300">
    <property type="entry name" value="ACETYLTRANSFERASE"/>
    <property type="match status" value="1"/>
</dbReference>
<dbReference type="InterPro" id="IPR017694">
    <property type="entry name" value="Phosphonate_tfrase_rpt"/>
</dbReference>
<comment type="caution">
    <text evidence="2">The sequence shown here is derived from an EMBL/GenBank/DDBJ whole genome shotgun (WGS) entry which is preliminary data.</text>
</comment>
<dbReference type="PATRIC" id="fig|1560234.3.peg.433"/>
<evidence type="ECO:0000313" key="2">
    <source>
        <dbReference type="EMBL" id="OBQ52127.1"/>
    </source>
</evidence>